<dbReference type="PANTHER" id="PTHR10015">
    <property type="entry name" value="HEAT SHOCK TRANSCRIPTION FACTOR"/>
    <property type="match status" value="1"/>
</dbReference>
<feature type="region of interest" description="Disordered" evidence="6">
    <location>
        <begin position="35"/>
        <end position="81"/>
    </location>
</feature>
<dbReference type="SUPFAM" id="SSF46785">
    <property type="entry name" value="Winged helix' DNA-binding domain"/>
    <property type="match status" value="1"/>
</dbReference>
<dbReference type="Gene3D" id="1.10.10.10">
    <property type="entry name" value="Winged helix-like DNA-binding domain superfamily/Winged helix DNA-binding domain"/>
    <property type="match status" value="1"/>
</dbReference>
<name>A0A1Y2FZ47_9BASI</name>
<comment type="similarity">
    <text evidence="2 5">Belongs to the HSF family.</text>
</comment>
<dbReference type="Pfam" id="PF00447">
    <property type="entry name" value="HSF_DNA-bind"/>
    <property type="match status" value="1"/>
</dbReference>
<dbReference type="InterPro" id="IPR036390">
    <property type="entry name" value="WH_DNA-bd_sf"/>
</dbReference>
<feature type="domain" description="HSF-type DNA-binding" evidence="7">
    <location>
        <begin position="187"/>
        <end position="304"/>
    </location>
</feature>
<evidence type="ECO:0000256" key="4">
    <source>
        <dbReference type="ARBA" id="ARBA00023242"/>
    </source>
</evidence>
<dbReference type="GO" id="GO:0043565">
    <property type="term" value="F:sequence-specific DNA binding"/>
    <property type="evidence" value="ECO:0007669"/>
    <property type="project" value="InterPro"/>
</dbReference>
<dbReference type="OrthoDB" id="60033at2759"/>
<dbReference type="InParanoid" id="A0A1Y2FZ47"/>
<feature type="compositionally biased region" description="Basic residues" evidence="6">
    <location>
        <begin position="309"/>
        <end position="319"/>
    </location>
</feature>
<sequence>MSDTTTQIACPYTAGGCPLFNTILPVDTPHCTGGCSPAPASPPPPRAASPPRQSAPAALAKSTTAIELPPLPDLTSSNSTTPDDSLWSAYLDYSFTPQPFDSAPYLFPGQELVPLTVAEGSGAGGCGGLGEKHGLIDIEELLMPKRAKVDYNSSTAVENVSAPLPLPALDPSSFSSDEADDVEDDEPATPFISKLVYLLGHAEYQQYVRWDPQGKSVILAHTKHETLEVLTKFFRHTTVASFVRQLNIYGFKRLSTVQLLNVIDPAISPAFSAADLCAFTHPDFWRSTRGHHCPLGGLKPVHSKERAARTKKRASKADA</sequence>
<protein>
    <submittedName>
        <fullName evidence="8">HSF-type DNA-binding-domain-containing protein</fullName>
    </submittedName>
</protein>
<organism evidence="8 9">
    <name type="scientific">Leucosporidium creatinivorum</name>
    <dbReference type="NCBI Taxonomy" id="106004"/>
    <lineage>
        <taxon>Eukaryota</taxon>
        <taxon>Fungi</taxon>
        <taxon>Dikarya</taxon>
        <taxon>Basidiomycota</taxon>
        <taxon>Pucciniomycotina</taxon>
        <taxon>Microbotryomycetes</taxon>
        <taxon>Leucosporidiales</taxon>
        <taxon>Leucosporidium</taxon>
    </lineage>
</organism>
<keyword evidence="3 8" id="KW-0238">DNA-binding</keyword>
<dbReference type="STRING" id="106004.A0A1Y2FZ47"/>
<dbReference type="PANTHER" id="PTHR10015:SF427">
    <property type="entry name" value="HEAT SHOCK FACTOR PROTEIN"/>
    <property type="match status" value="1"/>
</dbReference>
<evidence type="ECO:0000256" key="5">
    <source>
        <dbReference type="RuleBase" id="RU004020"/>
    </source>
</evidence>
<dbReference type="PRINTS" id="PR00056">
    <property type="entry name" value="HSFDOMAIN"/>
</dbReference>
<evidence type="ECO:0000256" key="3">
    <source>
        <dbReference type="ARBA" id="ARBA00023125"/>
    </source>
</evidence>
<evidence type="ECO:0000259" key="7">
    <source>
        <dbReference type="SMART" id="SM00415"/>
    </source>
</evidence>
<dbReference type="AlphaFoldDB" id="A0A1Y2FZ47"/>
<evidence type="ECO:0000256" key="1">
    <source>
        <dbReference type="ARBA" id="ARBA00004123"/>
    </source>
</evidence>
<gene>
    <name evidence="8" type="ORF">BCR35DRAFT_300569</name>
</gene>
<dbReference type="GO" id="GO:0003700">
    <property type="term" value="F:DNA-binding transcription factor activity"/>
    <property type="evidence" value="ECO:0007669"/>
    <property type="project" value="InterPro"/>
</dbReference>
<evidence type="ECO:0000256" key="6">
    <source>
        <dbReference type="SAM" id="MobiDB-lite"/>
    </source>
</evidence>
<dbReference type="InterPro" id="IPR000232">
    <property type="entry name" value="HSF_DNA-bd"/>
</dbReference>
<evidence type="ECO:0000256" key="2">
    <source>
        <dbReference type="ARBA" id="ARBA00006403"/>
    </source>
</evidence>
<proteinExistence type="inferred from homology"/>
<keyword evidence="9" id="KW-1185">Reference proteome</keyword>
<comment type="caution">
    <text evidence="8">The sequence shown here is derived from an EMBL/GenBank/DDBJ whole genome shotgun (WGS) entry which is preliminary data.</text>
</comment>
<keyword evidence="4" id="KW-0539">Nucleus</keyword>
<dbReference type="SMART" id="SM00415">
    <property type="entry name" value="HSF"/>
    <property type="match status" value="1"/>
</dbReference>
<feature type="region of interest" description="Disordered" evidence="6">
    <location>
        <begin position="296"/>
        <end position="319"/>
    </location>
</feature>
<comment type="subcellular location">
    <subcellularLocation>
        <location evidence="1">Nucleus</location>
    </subcellularLocation>
</comment>
<dbReference type="EMBL" id="MCGR01000006">
    <property type="protein sequence ID" value="ORY89398.1"/>
    <property type="molecule type" value="Genomic_DNA"/>
</dbReference>
<reference evidence="8 9" key="1">
    <citation type="submission" date="2016-07" db="EMBL/GenBank/DDBJ databases">
        <title>Pervasive Adenine N6-methylation of Active Genes in Fungi.</title>
        <authorList>
            <consortium name="DOE Joint Genome Institute"/>
            <person name="Mondo S.J."/>
            <person name="Dannebaum R.O."/>
            <person name="Kuo R.C."/>
            <person name="Labutti K."/>
            <person name="Haridas S."/>
            <person name="Kuo A."/>
            <person name="Salamov A."/>
            <person name="Ahrendt S.R."/>
            <person name="Lipzen A."/>
            <person name="Sullivan W."/>
            <person name="Andreopoulos W.B."/>
            <person name="Clum A."/>
            <person name="Lindquist E."/>
            <person name="Daum C."/>
            <person name="Ramamoorthy G.K."/>
            <person name="Gryganskyi A."/>
            <person name="Culley D."/>
            <person name="Magnuson J.K."/>
            <person name="James T.Y."/>
            <person name="O'Malley M.A."/>
            <person name="Stajich J.E."/>
            <person name="Spatafora J.W."/>
            <person name="Visel A."/>
            <person name="Grigoriev I.V."/>
        </authorList>
    </citation>
    <scope>NUCLEOTIDE SEQUENCE [LARGE SCALE GENOMIC DNA]</scope>
    <source>
        <strain evidence="8 9">62-1032</strain>
    </source>
</reference>
<feature type="compositionally biased region" description="Pro residues" evidence="6">
    <location>
        <begin position="39"/>
        <end position="48"/>
    </location>
</feature>
<feature type="compositionally biased region" description="Low complexity" evidence="6">
    <location>
        <begin position="49"/>
        <end position="58"/>
    </location>
</feature>
<dbReference type="InterPro" id="IPR036388">
    <property type="entry name" value="WH-like_DNA-bd_sf"/>
</dbReference>
<dbReference type="Proteomes" id="UP000193467">
    <property type="component" value="Unassembled WGS sequence"/>
</dbReference>
<evidence type="ECO:0000313" key="8">
    <source>
        <dbReference type="EMBL" id="ORY89398.1"/>
    </source>
</evidence>
<evidence type="ECO:0000313" key="9">
    <source>
        <dbReference type="Proteomes" id="UP000193467"/>
    </source>
</evidence>
<accession>A0A1Y2FZ47</accession>
<dbReference type="GO" id="GO:0005634">
    <property type="term" value="C:nucleus"/>
    <property type="evidence" value="ECO:0007669"/>
    <property type="project" value="UniProtKB-SubCell"/>
</dbReference>